<evidence type="ECO:0000259" key="4">
    <source>
        <dbReference type="PROSITE" id="PS51880"/>
    </source>
</evidence>
<reference evidence="5 6" key="1">
    <citation type="journal article" date="2015" name="Nature">
        <title>rRNA introns, odd ribosomes, and small enigmatic genomes across a large radiation of phyla.</title>
        <authorList>
            <person name="Brown C.T."/>
            <person name="Hug L.A."/>
            <person name="Thomas B.C."/>
            <person name="Sharon I."/>
            <person name="Castelle C.J."/>
            <person name="Singh A."/>
            <person name="Wilkins M.J."/>
            <person name="Williams K.H."/>
            <person name="Banfield J.F."/>
        </authorList>
    </citation>
    <scope>NUCLEOTIDE SEQUENCE [LARGE SCALE GENOMIC DNA]</scope>
</reference>
<dbReference type="AlphaFoldDB" id="A0A0G2A341"/>
<dbReference type="GO" id="GO:0015969">
    <property type="term" value="P:guanosine tetraphosphate metabolic process"/>
    <property type="evidence" value="ECO:0007669"/>
    <property type="project" value="InterPro"/>
</dbReference>
<dbReference type="Pfam" id="PF13328">
    <property type="entry name" value="HD_4"/>
    <property type="match status" value="1"/>
</dbReference>
<dbReference type="SUPFAM" id="SSF81271">
    <property type="entry name" value="TGS-like"/>
    <property type="match status" value="1"/>
</dbReference>
<dbReference type="FunFam" id="1.10.3210.10:FF:000001">
    <property type="entry name" value="GTP pyrophosphokinase RelA"/>
    <property type="match status" value="1"/>
</dbReference>
<dbReference type="CDD" id="cd05399">
    <property type="entry name" value="NT_Rel-Spo_like"/>
    <property type="match status" value="1"/>
</dbReference>
<dbReference type="PATRIC" id="fig|1618986.3.peg.472"/>
<dbReference type="PANTHER" id="PTHR21262">
    <property type="entry name" value="GUANOSINE-3',5'-BIS DIPHOSPHATE 3'-PYROPHOSPHOHYDROLASE"/>
    <property type="match status" value="1"/>
</dbReference>
<sequence>MKPNIEPTKKDLLRTLQKFYPEGTDFSMVELAYDFAEEAHKGQVRIGGAPYIVHPTATAITLAEMKMQIPVLVAALLHDVPEDTNRTLEDIKHEFGDDVAGMVAGVTKLGKVQFRGLDRYVENLRKMFYGMAQDVRTIFIKFADRLHNLRTLDVVPEQKRRRIAREVLEIYAPIANRLGIGQFKGEFEDLAFQYVYPEEYQRTKQLREANLRVRERALKMTEVKLENELRAEGISIVSISGRVKRLYSLYKKLKRYDNNIDRIYDIVAIRIIVPKLTDCYATLGIIHKLWRPLKGRIKDYIAQPKPNGYQSLHTTVFGELDRIIEIQIRTQEMHEATETGITAHWQYKDPTFGEHKPDMRWLDELLQIQQQLKDKEDFLEHLEDLKLDAFNDRIFVFTPKGDVIDLPEGSTPVDFAYAIHTEVGNKCASARINDQLVNLDAQLRSGDLCEIVVDKNRKSPNADWVKFVRTRQAKNKIRDASKSTMRGWMRSKFDETRQRRLRKKS</sequence>
<dbReference type="Gene3D" id="1.10.3210.10">
    <property type="entry name" value="Hypothetical protein af1432"/>
    <property type="match status" value="1"/>
</dbReference>
<dbReference type="PROSITE" id="PS51880">
    <property type="entry name" value="TGS"/>
    <property type="match status" value="1"/>
</dbReference>
<dbReference type="InterPro" id="IPR004811">
    <property type="entry name" value="RelA/Spo_fam"/>
</dbReference>
<dbReference type="PANTHER" id="PTHR21262:SF31">
    <property type="entry name" value="GTP PYROPHOSPHOKINASE"/>
    <property type="match status" value="1"/>
</dbReference>
<organism evidence="5 6">
    <name type="scientific">Candidatus Uhrbacteria bacterium GW2011_GWC2_53_7</name>
    <dbReference type="NCBI Taxonomy" id="1618986"/>
    <lineage>
        <taxon>Bacteria</taxon>
        <taxon>Candidatus Uhriibacteriota</taxon>
    </lineage>
</organism>
<dbReference type="InterPro" id="IPR004095">
    <property type="entry name" value="TGS"/>
</dbReference>
<dbReference type="FunFam" id="3.10.20.30:FF:000002">
    <property type="entry name" value="GTP pyrophosphokinase (RelA/SpoT)"/>
    <property type="match status" value="1"/>
</dbReference>
<dbReference type="Pfam" id="PF02824">
    <property type="entry name" value="TGS"/>
    <property type="match status" value="1"/>
</dbReference>
<dbReference type="GO" id="GO:0005886">
    <property type="term" value="C:plasma membrane"/>
    <property type="evidence" value="ECO:0007669"/>
    <property type="project" value="TreeGrafter"/>
</dbReference>
<dbReference type="InterPro" id="IPR043519">
    <property type="entry name" value="NT_sf"/>
</dbReference>
<dbReference type="CDD" id="cd01668">
    <property type="entry name" value="TGS_RSH"/>
    <property type="match status" value="1"/>
</dbReference>
<dbReference type="InterPro" id="IPR012675">
    <property type="entry name" value="Beta-grasp_dom_sf"/>
</dbReference>
<dbReference type="NCBIfam" id="TIGR00691">
    <property type="entry name" value="spoT_relA"/>
    <property type="match status" value="1"/>
</dbReference>
<dbReference type="Proteomes" id="UP000033865">
    <property type="component" value="Unassembled WGS sequence"/>
</dbReference>
<evidence type="ECO:0000259" key="3">
    <source>
        <dbReference type="PROSITE" id="PS51831"/>
    </source>
</evidence>
<dbReference type="CDD" id="cd00077">
    <property type="entry name" value="HDc"/>
    <property type="match status" value="1"/>
</dbReference>
<proteinExistence type="inferred from homology"/>
<evidence type="ECO:0000256" key="2">
    <source>
        <dbReference type="RuleBase" id="RU003847"/>
    </source>
</evidence>
<dbReference type="Gene3D" id="3.30.460.10">
    <property type="entry name" value="Beta Polymerase, domain 2"/>
    <property type="match status" value="1"/>
</dbReference>
<dbReference type="InterPro" id="IPR012676">
    <property type="entry name" value="TGS-like"/>
</dbReference>
<dbReference type="InterPro" id="IPR033655">
    <property type="entry name" value="TGS_RelA/SpoT"/>
</dbReference>
<comment type="function">
    <text evidence="2">In eubacteria ppGpp (guanosine 3'-diphosphate 5'-diphosphate) is a mediator of the stringent response that coordinates a variety of cellular activities in response to changes in nutritional abundance.</text>
</comment>
<gene>
    <name evidence="5" type="ORF">UY82_C0043G0006</name>
</gene>
<accession>A0A0G2A341</accession>
<comment type="similarity">
    <text evidence="2">Belongs to the relA/spoT family.</text>
</comment>
<dbReference type="InterPro" id="IPR003607">
    <property type="entry name" value="HD/PDEase_dom"/>
</dbReference>
<evidence type="ECO:0000256" key="1">
    <source>
        <dbReference type="ARBA" id="ARBA00025704"/>
    </source>
</evidence>
<feature type="domain" description="HD" evidence="3">
    <location>
        <begin position="51"/>
        <end position="149"/>
    </location>
</feature>
<feature type="domain" description="TGS" evidence="4">
    <location>
        <begin position="392"/>
        <end position="453"/>
    </location>
</feature>
<comment type="pathway">
    <text evidence="1">Purine metabolism.</text>
</comment>
<evidence type="ECO:0000313" key="6">
    <source>
        <dbReference type="Proteomes" id="UP000033865"/>
    </source>
</evidence>
<protein>
    <submittedName>
        <fullName evidence="5">(P)ppGpp synthetase I, SpoT/RelA</fullName>
    </submittedName>
</protein>
<dbReference type="SUPFAM" id="SSF109604">
    <property type="entry name" value="HD-domain/PDEase-like"/>
    <property type="match status" value="1"/>
</dbReference>
<dbReference type="InterPro" id="IPR006674">
    <property type="entry name" value="HD_domain"/>
</dbReference>
<comment type="caution">
    <text evidence="5">The sequence shown here is derived from an EMBL/GenBank/DDBJ whole genome shotgun (WGS) entry which is preliminary data.</text>
</comment>
<dbReference type="Gene3D" id="3.10.20.30">
    <property type="match status" value="1"/>
</dbReference>
<dbReference type="SMART" id="SM00471">
    <property type="entry name" value="HDc"/>
    <property type="match status" value="1"/>
</dbReference>
<dbReference type="SUPFAM" id="SSF81301">
    <property type="entry name" value="Nucleotidyltransferase"/>
    <property type="match status" value="1"/>
</dbReference>
<dbReference type="Pfam" id="PF04607">
    <property type="entry name" value="RelA_SpoT"/>
    <property type="match status" value="1"/>
</dbReference>
<dbReference type="PROSITE" id="PS51831">
    <property type="entry name" value="HD"/>
    <property type="match status" value="1"/>
</dbReference>
<dbReference type="SMART" id="SM00954">
    <property type="entry name" value="RelA_SpoT"/>
    <property type="match status" value="1"/>
</dbReference>
<dbReference type="EMBL" id="LCRN01000043">
    <property type="protein sequence ID" value="KKW35272.1"/>
    <property type="molecule type" value="Genomic_DNA"/>
</dbReference>
<dbReference type="FunFam" id="3.30.460.10:FF:000001">
    <property type="entry name" value="GTP pyrophosphokinase RelA"/>
    <property type="match status" value="1"/>
</dbReference>
<dbReference type="InterPro" id="IPR007685">
    <property type="entry name" value="RelA_SpoT"/>
</dbReference>
<name>A0A0G2A341_9BACT</name>
<evidence type="ECO:0000313" key="5">
    <source>
        <dbReference type="EMBL" id="KKW35272.1"/>
    </source>
</evidence>